<reference evidence="4 6" key="1">
    <citation type="submission" date="2015-08" db="EMBL/GenBank/DDBJ databases">
        <title>Draft Genome Sequences of Vibrio parahaemolyticus Strains.</title>
        <authorList>
            <person name="Gonzalez-Escalona N."/>
            <person name="DePaola A."/>
        </authorList>
    </citation>
    <scope>NUCLEOTIDE SEQUENCE [LARGE SCALE GENOMIC DNA]</scope>
    <source>
        <strain evidence="4 6">CFSAN001621</strain>
    </source>
</reference>
<dbReference type="Proteomes" id="UP000555836">
    <property type="component" value="Unassembled WGS sequence"/>
</dbReference>
<reference evidence="1" key="4">
    <citation type="submission" date="2023-06" db="EMBL/GenBank/DDBJ databases">
        <title>Genomic Diversity of Vibrio spp. and Metagenomic Analysis of Pathogens in Florida Gulf Coastal Waters Following Hurricane Ian.</title>
        <authorList>
            <person name="Brumfield K.D."/>
        </authorList>
    </citation>
    <scope>NUCLEOTIDE SEQUENCE</scope>
    <source>
        <strain evidence="1">WBS2B-138</strain>
    </source>
</reference>
<dbReference type="EMBL" id="LHQV01000006">
    <property type="protein sequence ID" value="OQK02410.1"/>
    <property type="molecule type" value="Genomic_DNA"/>
</dbReference>
<keyword evidence="6" id="KW-1185">Reference proteome</keyword>
<organism evidence="2 8">
    <name type="scientific">Vibrio parahaemolyticus</name>
    <dbReference type="NCBI Taxonomy" id="670"/>
    <lineage>
        <taxon>Bacteria</taxon>
        <taxon>Pseudomonadati</taxon>
        <taxon>Pseudomonadota</taxon>
        <taxon>Gammaproteobacteria</taxon>
        <taxon>Vibrionales</taxon>
        <taxon>Vibrionaceae</taxon>
        <taxon>Vibrio</taxon>
    </lineage>
</organism>
<dbReference type="Pfam" id="PF06693">
    <property type="entry name" value="DUF1190"/>
    <property type="match status" value="1"/>
</dbReference>
<dbReference type="EMBL" id="JABCLB010002390">
    <property type="protein sequence ID" value="NMU86469.1"/>
    <property type="molecule type" value="Genomic_DNA"/>
</dbReference>
<dbReference type="EMBL" id="JAUHGG010000008">
    <property type="protein sequence ID" value="MDS1823035.1"/>
    <property type="molecule type" value="Genomic_DNA"/>
</dbReference>
<evidence type="ECO:0000313" key="2">
    <source>
        <dbReference type="EMBL" id="NMU28049.1"/>
    </source>
</evidence>
<accession>A0A0F5TBE5</accession>
<evidence type="ECO:0000313" key="8">
    <source>
        <dbReference type="Proteomes" id="UP000555836"/>
    </source>
</evidence>
<reference evidence="5" key="3">
    <citation type="submission" date="2022-05" db="EMBL/GenBank/DDBJ databases">
        <title>Megaplasmid of Vibrio parahaemolyticus.</title>
        <authorList>
            <person name="Strauch E."/>
            <person name="Borowiak M."/>
        </authorList>
    </citation>
    <scope>NUCLEOTIDE SEQUENCE</scope>
    <source>
        <strain evidence="5">16-VB00198</strain>
    </source>
</reference>
<dbReference type="GeneID" id="1188570"/>
<dbReference type="OrthoDB" id="5903948at2"/>
<evidence type="ECO:0000313" key="7">
    <source>
        <dbReference type="Proteomes" id="UP000518904"/>
    </source>
</evidence>
<proteinExistence type="predicted"/>
<evidence type="ECO:0000313" key="4">
    <source>
        <dbReference type="EMBL" id="OQK02410.1"/>
    </source>
</evidence>
<dbReference type="Proteomes" id="UP001163036">
    <property type="component" value="Chromosome 1"/>
</dbReference>
<dbReference type="Proteomes" id="UP001253193">
    <property type="component" value="Unassembled WGS sequence"/>
</dbReference>
<gene>
    <name evidence="4" type="ORF">AKG60_03975</name>
    <name evidence="3" type="ORF">HKB16_26830</name>
    <name evidence="2" type="ORF">HKB21_20785</name>
    <name evidence="5" type="ORF">M5598_10630</name>
    <name evidence="1" type="ORF">QX249_20550</name>
</gene>
<evidence type="ECO:0000313" key="3">
    <source>
        <dbReference type="EMBL" id="NMU86469.1"/>
    </source>
</evidence>
<dbReference type="OMA" id="FSDDECH"/>
<protein>
    <submittedName>
        <fullName evidence="2">DUF1190 domain-containing protein</fullName>
    </submittedName>
</protein>
<dbReference type="InterPro" id="IPR009576">
    <property type="entry name" value="Biofilm_formation_YgiB"/>
</dbReference>
<dbReference type="EMBL" id="CP097355">
    <property type="protein sequence ID" value="UYV25495.1"/>
    <property type="molecule type" value="Genomic_DNA"/>
</dbReference>
<evidence type="ECO:0000313" key="1">
    <source>
        <dbReference type="EMBL" id="MDS1823035.1"/>
    </source>
</evidence>
<dbReference type="AlphaFoldDB" id="A0A0F5TBE5"/>
<evidence type="ECO:0000313" key="6">
    <source>
        <dbReference type="Proteomes" id="UP000191946"/>
    </source>
</evidence>
<reference evidence="7 8" key="2">
    <citation type="submission" date="2020-04" db="EMBL/GenBank/DDBJ databases">
        <title>Whole-genome sequencing of Vibrio spp. from China reveals different genetic environments of blaCTX-M-14 among diverse lineages.</title>
        <authorList>
            <person name="Zheng Z."/>
            <person name="Ye L."/>
            <person name="Chen S."/>
        </authorList>
    </citation>
    <scope>NUCLEOTIDE SEQUENCE [LARGE SCALE GENOMIC DNA]</scope>
    <source>
        <strain evidence="3 7">Vb0551</strain>
        <strain evidence="2 8">Vb0574</strain>
    </source>
</reference>
<dbReference type="Proteomes" id="UP000518904">
    <property type="component" value="Unassembled WGS sequence"/>
</dbReference>
<dbReference type="RefSeq" id="WP_005483629.1">
    <property type="nucleotide sequence ID" value="NZ_CABMHD010000004.1"/>
</dbReference>
<name>A0A0F5TBE5_VIBPH</name>
<dbReference type="Proteomes" id="UP000191946">
    <property type="component" value="Unassembled WGS sequence"/>
</dbReference>
<evidence type="ECO:0000313" key="5">
    <source>
        <dbReference type="EMBL" id="UYV25495.1"/>
    </source>
</evidence>
<dbReference type="EMBL" id="JABCLD010001917">
    <property type="protein sequence ID" value="NMU28049.1"/>
    <property type="molecule type" value="Genomic_DNA"/>
</dbReference>
<sequence length="189" mass="21253">MKRSSNVKRSSMDKSLKLGKIIPFAAFGGIFFLATQESKTEGYIFSDADECKSNSPEFSEQCDIAYQEALARAERNAPRYNNEFECENDFYEDDCYYSSSSRAYVPHFGGFFYSRSVNDLKGYNKSYYSEPMYRYKSKFYNGAGQFFGSYRNQSTKVATSNLNKRGGGTIGRAMSRGGFGKAVSVSRGG</sequence>